<dbReference type="InterPro" id="IPR023346">
    <property type="entry name" value="Lysozyme-like_dom_sf"/>
</dbReference>
<gene>
    <name evidence="3" type="ORF">SAMN05660865_01288</name>
</gene>
<dbReference type="SUPFAM" id="SSF53955">
    <property type="entry name" value="Lysozyme-like"/>
    <property type="match status" value="1"/>
</dbReference>
<feature type="transmembrane region" description="Helical" evidence="1">
    <location>
        <begin position="6"/>
        <end position="27"/>
    </location>
</feature>
<dbReference type="Gene3D" id="1.10.530.10">
    <property type="match status" value="1"/>
</dbReference>
<dbReference type="CDD" id="cd16896">
    <property type="entry name" value="LT_Slt70-like"/>
    <property type="match status" value="1"/>
</dbReference>
<dbReference type="AlphaFoldDB" id="A0A1H5VU69"/>
<name>A0A1H5VU69_9CLOT</name>
<accession>A0A1H5VU69</accession>
<sequence length="177" mass="21551">MYKKNLLILLVVLFFIFNFKNIMKLFYPIKYKEYVFKYSKEYNIDPYLVFALIKAESNFDECAQSRKGAIGLMQITPKTGEYIAKLLNERYFSREFLYDPEINIKFGVFYLSKLYRDFNYDIDFSLAAYNAGEGNVRRWIKNNVSPNELPYKETKLYIKKVKCYYYKYKWLYEKKFI</sequence>
<keyword evidence="1" id="KW-0812">Transmembrane</keyword>
<keyword evidence="1" id="KW-1133">Transmembrane helix</keyword>
<evidence type="ECO:0000313" key="3">
    <source>
        <dbReference type="EMBL" id="SEF90107.1"/>
    </source>
</evidence>
<proteinExistence type="predicted"/>
<dbReference type="Pfam" id="PF01464">
    <property type="entry name" value="SLT"/>
    <property type="match status" value="1"/>
</dbReference>
<dbReference type="EMBL" id="FNUK01000015">
    <property type="protein sequence ID" value="SEF90107.1"/>
    <property type="molecule type" value="Genomic_DNA"/>
</dbReference>
<organism evidence="3 4">
    <name type="scientific">Caloramator fervidus</name>
    <dbReference type="NCBI Taxonomy" id="29344"/>
    <lineage>
        <taxon>Bacteria</taxon>
        <taxon>Bacillati</taxon>
        <taxon>Bacillota</taxon>
        <taxon>Clostridia</taxon>
        <taxon>Eubacteriales</taxon>
        <taxon>Clostridiaceae</taxon>
        <taxon>Caloramator</taxon>
    </lineage>
</organism>
<protein>
    <submittedName>
        <fullName evidence="3">Soluble lytic murein transglycosylase</fullName>
    </submittedName>
</protein>
<dbReference type="InterPro" id="IPR008258">
    <property type="entry name" value="Transglycosylase_SLT_dom_1"/>
</dbReference>
<dbReference type="OrthoDB" id="9815002at2"/>
<dbReference type="RefSeq" id="WP_103896238.1">
    <property type="nucleotide sequence ID" value="NZ_FNUK01000015.1"/>
</dbReference>
<keyword evidence="1" id="KW-0472">Membrane</keyword>
<evidence type="ECO:0000313" key="4">
    <source>
        <dbReference type="Proteomes" id="UP000242850"/>
    </source>
</evidence>
<dbReference type="PANTHER" id="PTHR37423">
    <property type="entry name" value="SOLUBLE LYTIC MUREIN TRANSGLYCOSYLASE-RELATED"/>
    <property type="match status" value="1"/>
</dbReference>
<reference evidence="4" key="1">
    <citation type="submission" date="2016-10" db="EMBL/GenBank/DDBJ databases">
        <authorList>
            <person name="Varghese N."/>
            <person name="Submissions S."/>
        </authorList>
    </citation>
    <scope>NUCLEOTIDE SEQUENCE [LARGE SCALE GENOMIC DNA]</scope>
    <source>
        <strain evidence="4">DSM 5463</strain>
    </source>
</reference>
<dbReference type="Proteomes" id="UP000242850">
    <property type="component" value="Unassembled WGS sequence"/>
</dbReference>
<dbReference type="PANTHER" id="PTHR37423:SF2">
    <property type="entry name" value="MEMBRANE-BOUND LYTIC MUREIN TRANSGLYCOSYLASE C"/>
    <property type="match status" value="1"/>
</dbReference>
<keyword evidence="4" id="KW-1185">Reference proteome</keyword>
<evidence type="ECO:0000256" key="1">
    <source>
        <dbReference type="SAM" id="Phobius"/>
    </source>
</evidence>
<feature type="domain" description="Transglycosylase SLT" evidence="2">
    <location>
        <begin position="33"/>
        <end position="145"/>
    </location>
</feature>
<evidence type="ECO:0000259" key="2">
    <source>
        <dbReference type="Pfam" id="PF01464"/>
    </source>
</evidence>